<dbReference type="RefSeq" id="XP_038779920.1">
    <property type="nucleotide sequence ID" value="XM_038923992.1"/>
</dbReference>
<evidence type="ECO:0000313" key="2">
    <source>
        <dbReference type="EMBL" id="QPG76355.1"/>
    </source>
</evidence>
<name>A0A875S7W6_EENNA</name>
<proteinExistence type="predicted"/>
<evidence type="ECO:0000256" key="1">
    <source>
        <dbReference type="SAM" id="MobiDB-lite"/>
    </source>
</evidence>
<feature type="region of interest" description="Disordered" evidence="1">
    <location>
        <begin position="496"/>
        <end position="563"/>
    </location>
</feature>
<dbReference type="GO" id="GO:0001164">
    <property type="term" value="F:RNA polymerase I core promoter sequence-specific DNA binding"/>
    <property type="evidence" value="ECO:0007669"/>
    <property type="project" value="InterPro"/>
</dbReference>
<dbReference type="GO" id="GO:0001181">
    <property type="term" value="F:RNA polymerase I general transcription initiation factor activity"/>
    <property type="evidence" value="ECO:0007669"/>
    <property type="project" value="InterPro"/>
</dbReference>
<dbReference type="Pfam" id="PF04090">
    <property type="entry name" value="Rrn11"/>
    <property type="match status" value="1"/>
</dbReference>
<dbReference type="EMBL" id="CP064815">
    <property type="protein sequence ID" value="QPG76355.1"/>
    <property type="molecule type" value="Genomic_DNA"/>
</dbReference>
<gene>
    <name evidence="2" type="ORF">FOA43_003743</name>
</gene>
<dbReference type="Proteomes" id="UP000662931">
    <property type="component" value="Chromosome 4"/>
</dbReference>
<organism evidence="2 3">
    <name type="scientific">Eeniella nana</name>
    <name type="common">Yeast</name>
    <name type="synonym">Brettanomyces nanus</name>
    <dbReference type="NCBI Taxonomy" id="13502"/>
    <lineage>
        <taxon>Eukaryota</taxon>
        <taxon>Fungi</taxon>
        <taxon>Dikarya</taxon>
        <taxon>Ascomycota</taxon>
        <taxon>Saccharomycotina</taxon>
        <taxon>Pichiomycetes</taxon>
        <taxon>Pichiales</taxon>
        <taxon>Pichiaceae</taxon>
        <taxon>Brettanomyces</taxon>
    </lineage>
</organism>
<accession>A0A875S7W6</accession>
<feature type="compositionally biased region" description="Low complexity" evidence="1">
    <location>
        <begin position="518"/>
        <end position="532"/>
    </location>
</feature>
<dbReference type="OrthoDB" id="2159786at2759"/>
<dbReference type="AlphaFoldDB" id="A0A875S7W6"/>
<sequence length="563" mass="65492">MHPSRLVCSQGMSYIFEPIYNILLTKRAKEIKLGRLLDESANSAVAYEQDSQRNRSNPNNRARIPSNTDLRVDERTFEVWISEDEDEDNNDSTVHKRRKLNHDTRIIDDESHRNDTVRRQRHIEPAQLEDEIESIRRDFRDTIDGYEPRPLVLTSDKDAGRGYFSNNIRSTANIKRSRRLRFTNQINHSYTVINSLLHICMLRSDWKNALQLFSVIIRTYMCDVKQCWSIGLEILNKMNEEEFLKLLKDEGHEPLSGEKLQLAAASRSIALERIFEHDDESYKAITRMIALGNTKRPFRARIMRFLQFMTNTYKVNRPNFHIAKYPYQVYCPKDEMTRYLTLASHSHAAYRGGTTDFVPFYVYSLLSELMLGGRFKQFEELCEELQLRAPYHDDPMVRYMSAMNSYLECVSLYCRLCQEYGSILQIIDDMQSQDTKTVDKELIISKIADCKTRFHELEKFPKFKVDLDKIDKDLGYFSGLVINTQKSETVDRAVASDIGKHDTEASNTEASDAEASDTEANNSDTDTSGSSDFFREDEDNVAMLEEQQAEEDGDRDYQHDEPT</sequence>
<feature type="compositionally biased region" description="Polar residues" evidence="1">
    <location>
        <begin position="54"/>
        <end position="68"/>
    </location>
</feature>
<feature type="region of interest" description="Disordered" evidence="1">
    <location>
        <begin position="47"/>
        <end position="68"/>
    </location>
</feature>
<dbReference type="KEGG" id="bnn:FOA43_003743"/>
<dbReference type="GeneID" id="62197143"/>
<evidence type="ECO:0000313" key="3">
    <source>
        <dbReference type="Proteomes" id="UP000662931"/>
    </source>
</evidence>
<reference evidence="2" key="1">
    <citation type="submission" date="2020-10" db="EMBL/GenBank/DDBJ databases">
        <authorList>
            <person name="Roach M.J.R."/>
        </authorList>
    </citation>
    <scope>NUCLEOTIDE SEQUENCE</scope>
    <source>
        <strain evidence="2">CBS 1945</strain>
    </source>
</reference>
<dbReference type="InterPro" id="IPR007224">
    <property type="entry name" value="TIF_Rrn11"/>
</dbReference>
<protein>
    <submittedName>
        <fullName evidence="2">Uncharacterized protein</fullName>
    </submittedName>
</protein>
<keyword evidence="3" id="KW-1185">Reference proteome</keyword>